<dbReference type="SUPFAM" id="SSF109709">
    <property type="entry name" value="KorB DNA-binding domain-like"/>
    <property type="match status" value="1"/>
</dbReference>
<keyword evidence="1" id="KW-0175">Coiled coil</keyword>
<proteinExistence type="predicted"/>
<dbReference type="SUPFAM" id="SSF110849">
    <property type="entry name" value="ParB/Sulfiredoxin"/>
    <property type="match status" value="1"/>
</dbReference>
<feature type="region of interest" description="Disordered" evidence="2">
    <location>
        <begin position="20"/>
        <end position="39"/>
    </location>
</feature>
<dbReference type="RefSeq" id="WP_267849848.1">
    <property type="nucleotide sequence ID" value="NZ_JAPMXC010000014.1"/>
</dbReference>
<dbReference type="InterPro" id="IPR050336">
    <property type="entry name" value="Chromosome_partition/occlusion"/>
</dbReference>
<gene>
    <name evidence="4" type="ORF">OVY01_22410</name>
</gene>
<evidence type="ECO:0000259" key="3">
    <source>
        <dbReference type="SMART" id="SM00470"/>
    </source>
</evidence>
<keyword evidence="5" id="KW-1185">Reference proteome</keyword>
<dbReference type="Gene3D" id="1.10.10.2830">
    <property type="match status" value="1"/>
</dbReference>
<evidence type="ECO:0000256" key="1">
    <source>
        <dbReference type="SAM" id="Coils"/>
    </source>
</evidence>
<comment type="caution">
    <text evidence="4">The sequence shown here is derived from an EMBL/GenBank/DDBJ whole genome shotgun (WGS) entry which is preliminary data.</text>
</comment>
<dbReference type="InterPro" id="IPR036086">
    <property type="entry name" value="ParB/Sulfiredoxin_sf"/>
</dbReference>
<accession>A0ABT3ZUK1</accession>
<feature type="domain" description="ParB-like N-terminal" evidence="3">
    <location>
        <begin position="72"/>
        <end position="163"/>
    </location>
</feature>
<protein>
    <submittedName>
        <fullName evidence="4">ParB N-terminal domain-containing protein</fullName>
    </submittedName>
</protein>
<dbReference type="PANTHER" id="PTHR33375:SF1">
    <property type="entry name" value="CHROMOSOME-PARTITIONING PROTEIN PARB-RELATED"/>
    <property type="match status" value="1"/>
</dbReference>
<dbReference type="Proteomes" id="UP001082899">
    <property type="component" value="Unassembled WGS sequence"/>
</dbReference>
<dbReference type="Pfam" id="PF02195">
    <property type="entry name" value="ParB_N"/>
    <property type="match status" value="1"/>
</dbReference>
<feature type="coiled-coil region" evidence="1">
    <location>
        <begin position="41"/>
        <end position="68"/>
    </location>
</feature>
<dbReference type="EMBL" id="JAPMXC010000014">
    <property type="protein sequence ID" value="MCY0389895.1"/>
    <property type="molecule type" value="Genomic_DNA"/>
</dbReference>
<reference evidence="4" key="1">
    <citation type="submission" date="2022-11" db="EMBL/GenBank/DDBJ databases">
        <title>Robbsia betulipollinis sp. nov., isolated from pollen of birch (Betula pendula).</title>
        <authorList>
            <person name="Shi H."/>
            <person name="Ambika Manirajan B."/>
            <person name="Ratering S."/>
            <person name="Geissler-Plaum R."/>
            <person name="Schnell S."/>
        </authorList>
    </citation>
    <scope>NUCLEOTIDE SEQUENCE</scope>
    <source>
        <strain evidence="4">Bb-Pol-6</strain>
    </source>
</reference>
<dbReference type="PANTHER" id="PTHR33375">
    <property type="entry name" value="CHROMOSOME-PARTITIONING PROTEIN PARB-RELATED"/>
    <property type="match status" value="1"/>
</dbReference>
<name>A0ABT3ZUK1_9BURK</name>
<evidence type="ECO:0000313" key="5">
    <source>
        <dbReference type="Proteomes" id="UP001082899"/>
    </source>
</evidence>
<dbReference type="SMART" id="SM00470">
    <property type="entry name" value="ParB"/>
    <property type="match status" value="1"/>
</dbReference>
<evidence type="ECO:0000256" key="2">
    <source>
        <dbReference type="SAM" id="MobiDB-lite"/>
    </source>
</evidence>
<evidence type="ECO:0000313" key="4">
    <source>
        <dbReference type="EMBL" id="MCY0389895.1"/>
    </source>
</evidence>
<organism evidence="4 5">
    <name type="scientific">Robbsia betulipollinis</name>
    <dbReference type="NCBI Taxonomy" id="2981849"/>
    <lineage>
        <taxon>Bacteria</taxon>
        <taxon>Pseudomonadati</taxon>
        <taxon>Pseudomonadota</taxon>
        <taxon>Betaproteobacteria</taxon>
        <taxon>Burkholderiales</taxon>
        <taxon>Burkholderiaceae</taxon>
        <taxon>Robbsia</taxon>
    </lineage>
</organism>
<dbReference type="Gene3D" id="3.90.1530.30">
    <property type="match status" value="1"/>
</dbReference>
<sequence length="334" mass="37271">MSNRIQDRLLAKTSGLLSKEREEASVTIPTRPKGSSMPAQLGAFRQDAQRYLTRIEELQKQLALANDAAGILSVPLERIRVVEGRRKFMSSEKFAELRENLRHNRLMHPIVVSKTDDGFYELISGHHRFDAYKEIGFESIRATVDTQANDQNDTYVGAFYANLFQSDLTDFEKFVGFEEIRRIFPDMSQSAISEQSGIDQSTLSRLMSFKQLPQVALAHLKNQPSLIGSNTAAKLAMLVRAGREAPVLDALELLANGKVDQKKALALASRKPRSEGSTEKALVDSVKQGRAVLFNVRSAGNSIRIELKTDSDIRKVHEAILRTLSEVANDVTKD</sequence>
<dbReference type="InterPro" id="IPR003115">
    <property type="entry name" value="ParB_N"/>
</dbReference>